<sequence>MADQYPPPVAELRALGKETVVLPVGSILWRVHFTSSTFVTPWNKLRTWGPVVNARWEPHPLPEADHAPLGAAYFGDDVLTCLAEVFQQTRFVDVDRDDPYVTALKTTRDVQLVDLQGLWLTRAGASAQIALQNKDRTCAWARAIHEAWPDVDGVRAPSAMAGGRPVTTLWTDHPLPAAPEFSMPLKSPAVLRDIVAAAGVIGYQCNVIL</sequence>
<gene>
    <name evidence="2" type="ORF">E1809_06690</name>
</gene>
<proteinExistence type="predicted"/>
<comment type="caution">
    <text evidence="2">The sequence shown here is derived from an EMBL/GenBank/DDBJ whole genome shotgun (WGS) entry which is preliminary data.</text>
</comment>
<dbReference type="AlphaFoldDB" id="A0A4R5KTP7"/>
<organism evidence="2 3">
    <name type="scientific">Arthrobacter terricola</name>
    <dbReference type="NCBI Taxonomy" id="2547396"/>
    <lineage>
        <taxon>Bacteria</taxon>
        <taxon>Bacillati</taxon>
        <taxon>Actinomycetota</taxon>
        <taxon>Actinomycetes</taxon>
        <taxon>Micrococcales</taxon>
        <taxon>Micrococcaceae</taxon>
        <taxon>Arthrobacter</taxon>
    </lineage>
</organism>
<dbReference type="OrthoDB" id="3256236at2"/>
<dbReference type="EMBL" id="SMRU01000006">
    <property type="protein sequence ID" value="TDF98458.1"/>
    <property type="molecule type" value="Genomic_DNA"/>
</dbReference>
<reference evidence="2 3" key="1">
    <citation type="submission" date="2019-03" db="EMBL/GenBank/DDBJ databases">
        <title>Whole genome sequence of Arthrobacter sp JH1-1.</title>
        <authorList>
            <person name="Trinh H.N."/>
        </authorList>
    </citation>
    <scope>NUCLEOTIDE SEQUENCE [LARGE SCALE GENOMIC DNA]</scope>
    <source>
        <strain evidence="2 3">JH1-1</strain>
    </source>
</reference>
<evidence type="ECO:0000313" key="2">
    <source>
        <dbReference type="EMBL" id="TDF98458.1"/>
    </source>
</evidence>
<dbReference type="InterPro" id="IPR014914">
    <property type="entry name" value="RES_dom"/>
</dbReference>
<accession>A0A4R5KTP7</accession>
<name>A0A4R5KTP7_9MICC</name>
<dbReference type="Proteomes" id="UP000295511">
    <property type="component" value="Unassembled WGS sequence"/>
</dbReference>
<dbReference type="Pfam" id="PF08808">
    <property type="entry name" value="RES"/>
    <property type="match status" value="1"/>
</dbReference>
<evidence type="ECO:0000313" key="3">
    <source>
        <dbReference type="Proteomes" id="UP000295511"/>
    </source>
</evidence>
<feature type="domain" description="RES" evidence="1">
    <location>
        <begin position="28"/>
        <end position="175"/>
    </location>
</feature>
<keyword evidence="3" id="KW-1185">Reference proteome</keyword>
<protein>
    <submittedName>
        <fullName evidence="2">RES domain-containing protein</fullName>
    </submittedName>
</protein>
<evidence type="ECO:0000259" key="1">
    <source>
        <dbReference type="Pfam" id="PF08808"/>
    </source>
</evidence>